<evidence type="ECO:0000313" key="2">
    <source>
        <dbReference type="Proteomes" id="UP001637618"/>
    </source>
</evidence>
<dbReference type="EMBL" id="JAPEQY010000025">
    <property type="protein sequence ID" value="MFO2480444.1"/>
    <property type="molecule type" value="Genomic_DNA"/>
</dbReference>
<reference evidence="1" key="1">
    <citation type="submission" date="2022-11" db="EMBL/GenBank/DDBJ databases">
        <title>Draft genome sequences of strains of Pseudomonas imrae sp. nov.</title>
        <authorList>
            <person name="Salva Serra F."/>
            <person name="Nimje P."/>
            <person name="Moore E.R.B."/>
            <person name="Marathe N.P."/>
        </authorList>
    </citation>
    <scope>NUCLEOTIDE SEQUENCE</scope>
    <source>
        <strain evidence="1">15FMM2</strain>
    </source>
</reference>
<organism evidence="1 2">
    <name type="scientific">Pseudomonas imrae</name>
    <dbReference type="NCBI Taxonomy" id="2992837"/>
    <lineage>
        <taxon>Bacteria</taxon>
        <taxon>Pseudomonadati</taxon>
        <taxon>Pseudomonadota</taxon>
        <taxon>Gammaproteobacteria</taxon>
        <taxon>Pseudomonadales</taxon>
        <taxon>Pseudomonadaceae</taxon>
        <taxon>Pseudomonas</taxon>
    </lineage>
</organism>
<evidence type="ECO:0000313" key="1">
    <source>
        <dbReference type="EMBL" id="MFO2480444.1"/>
    </source>
</evidence>
<sequence>MRWSALSKAALPCVLALGAGVASAPAMALVEEITAVFRPDPSNPMSNKFTNTTPESGMCAWHAGAIARCKALGIFGLRYNDFFADSTDIIPANHDDPRKAAYFKVPSAWRDVQVTHAGTGATETLQMRIAAVGTVWIVSRPPGVSAWAAPGMNWSHYWYNGAPPCQGVGYIAASEISAMFFWIVPEGAGACSTRPSVPIPRMSYRQLEYAYELKTPNPLGMEAGEYKGTISYTVGPGGDFDFGDAMIPPDNVATFNFTLNVEHILKIDLPPGGNRIELLPHGGWQAWLNQGRQPTRLYRDQTFRIAASGRFKMTLECGRVNGNTCGLRNGNGDEVPVQIAVSLPHGLTDASDEAVNKRALRLDGSGTELFQATQYVNNRPATLHFEVGKEDVSEMLKHPGTTYSGAATVIWDSEV</sequence>
<name>A0ACC7PJ44_9PSED</name>
<comment type="caution">
    <text evidence="1">The sequence shown here is derived from an EMBL/GenBank/DDBJ whole genome shotgun (WGS) entry which is preliminary data.</text>
</comment>
<gene>
    <name evidence="1" type="ORF">OOJ96_23975</name>
</gene>
<accession>A0ACC7PJ44</accession>
<protein>
    <submittedName>
        <fullName evidence="1">Uncharacterized protein</fullName>
    </submittedName>
</protein>
<keyword evidence="2" id="KW-1185">Reference proteome</keyword>
<proteinExistence type="predicted"/>
<dbReference type="Proteomes" id="UP001637618">
    <property type="component" value="Unassembled WGS sequence"/>
</dbReference>